<dbReference type="GO" id="GO:0008168">
    <property type="term" value="F:methyltransferase activity"/>
    <property type="evidence" value="ECO:0007669"/>
    <property type="project" value="UniProtKB-KW"/>
</dbReference>
<comment type="similarity">
    <text evidence="1">Belongs to the MT-A70-like family.</text>
</comment>
<dbReference type="EMBL" id="JAHWGI010000243">
    <property type="protein sequence ID" value="KAK3911181.1"/>
    <property type="molecule type" value="Genomic_DNA"/>
</dbReference>
<dbReference type="GO" id="GO:0003676">
    <property type="term" value="F:nucleic acid binding"/>
    <property type="evidence" value="ECO:0007669"/>
    <property type="project" value="InterPro"/>
</dbReference>
<dbReference type="AlphaFoldDB" id="A0AAE1GTU4"/>
<dbReference type="PROSITE" id="PS51143">
    <property type="entry name" value="MT_A70"/>
    <property type="match status" value="1"/>
</dbReference>
<name>A0AAE1GTU4_9NEOP</name>
<dbReference type="Gene3D" id="3.40.50.150">
    <property type="entry name" value="Vaccinia Virus protein VP39"/>
    <property type="match status" value="1"/>
</dbReference>
<evidence type="ECO:0000256" key="1">
    <source>
        <dbReference type="PROSITE-ProRule" id="PRU00489"/>
    </source>
</evidence>
<evidence type="ECO:0000313" key="5">
    <source>
        <dbReference type="Proteomes" id="UP001219518"/>
    </source>
</evidence>
<protein>
    <submittedName>
        <fullName evidence="3">N(6)-adenine-specific methyltransferase METTL4</fullName>
    </submittedName>
</protein>
<keyword evidence="3" id="KW-0489">Methyltransferase</keyword>
<dbReference type="PROSITE" id="PS00092">
    <property type="entry name" value="N6_MTASE"/>
    <property type="match status" value="1"/>
</dbReference>
<evidence type="ECO:0000313" key="4">
    <source>
        <dbReference type="EMBL" id="KAK3911181.1"/>
    </source>
</evidence>
<comment type="caution">
    <text evidence="3">The sequence shown here is derived from an EMBL/GenBank/DDBJ whole genome shotgun (WGS) entry which is preliminary data.</text>
</comment>
<keyword evidence="3" id="KW-0808">Transferase</keyword>
<dbReference type="InterPro" id="IPR029063">
    <property type="entry name" value="SAM-dependent_MTases_sf"/>
</dbReference>
<feature type="compositionally biased region" description="Basic and acidic residues" evidence="2">
    <location>
        <begin position="1"/>
        <end position="14"/>
    </location>
</feature>
<sequence>MKDAEASRKVRDMFEPTTSKATTKRKLSRIPPEKLTELRVTFIRTAFYKILGEAQSQTHFKYIPSSADVYDNNKNARMLSENLYQESSDWLASPFNGENTNDFAVLKRIGSELFVFPPHSKFFCRDVLEIKLNADLLGKFDLILLDPPWWNKYIRRKRAKCLQDGYKMMYNECLTEIPIDKLLAPGGVIAVWCTNSKQNLEELKHKLLPFWGTKQVAQWVWMKVTLSGQPVCPFSEPPGKQPFEQLIFAVRPDEVNTFPRPPDEKIFMSVPSSIHSHKPPIIDMVKPYLPPEPRCMEIFARYLLPNWTSWGLEVLKLQHASLFEENKISII</sequence>
<evidence type="ECO:0000256" key="2">
    <source>
        <dbReference type="SAM" id="MobiDB-lite"/>
    </source>
</evidence>
<dbReference type="InterPro" id="IPR007757">
    <property type="entry name" value="MT-A70-like"/>
</dbReference>
<evidence type="ECO:0000313" key="3">
    <source>
        <dbReference type="EMBL" id="KAK3908686.1"/>
    </source>
</evidence>
<dbReference type="GO" id="GO:0032259">
    <property type="term" value="P:methylation"/>
    <property type="evidence" value="ECO:0007669"/>
    <property type="project" value="UniProtKB-KW"/>
</dbReference>
<organism evidence="3 5">
    <name type="scientific">Frankliniella fusca</name>
    <dbReference type="NCBI Taxonomy" id="407009"/>
    <lineage>
        <taxon>Eukaryota</taxon>
        <taxon>Metazoa</taxon>
        <taxon>Ecdysozoa</taxon>
        <taxon>Arthropoda</taxon>
        <taxon>Hexapoda</taxon>
        <taxon>Insecta</taxon>
        <taxon>Pterygota</taxon>
        <taxon>Neoptera</taxon>
        <taxon>Paraneoptera</taxon>
        <taxon>Thysanoptera</taxon>
        <taxon>Terebrantia</taxon>
        <taxon>Thripoidea</taxon>
        <taxon>Thripidae</taxon>
        <taxon>Frankliniella</taxon>
    </lineage>
</organism>
<dbReference type="SUPFAM" id="SSF53335">
    <property type="entry name" value="S-adenosyl-L-methionine-dependent methyltransferases"/>
    <property type="match status" value="1"/>
</dbReference>
<reference evidence="3" key="2">
    <citation type="journal article" date="2023" name="BMC Genomics">
        <title>Pest status, molecular evolution, and epigenetic factors derived from the genome assembly of Frankliniella fusca, a thysanopteran phytovirus vector.</title>
        <authorList>
            <person name="Catto M.A."/>
            <person name="Labadie P.E."/>
            <person name="Jacobson A.L."/>
            <person name="Kennedy G.G."/>
            <person name="Srinivasan R."/>
            <person name="Hunt B.G."/>
        </authorList>
    </citation>
    <scope>NUCLEOTIDE SEQUENCE</scope>
    <source>
        <strain evidence="3">PL_HMW_Pooled</strain>
    </source>
</reference>
<keyword evidence="5" id="KW-1185">Reference proteome</keyword>
<dbReference type="PANTHER" id="PTHR12829">
    <property type="entry name" value="N6-ADENOSINE-METHYLTRANSFERASE"/>
    <property type="match status" value="1"/>
</dbReference>
<dbReference type="PANTHER" id="PTHR12829:SF4">
    <property type="entry name" value="N(6)-ADENINE-SPECIFIC METHYLTRANSFERASE METTL4"/>
    <property type="match status" value="1"/>
</dbReference>
<gene>
    <name evidence="3" type="ORF">KUF71_019035</name>
    <name evidence="4" type="ORF">KUF71_020993</name>
</gene>
<proteinExistence type="inferred from homology"/>
<feature type="region of interest" description="Disordered" evidence="2">
    <location>
        <begin position="1"/>
        <end position="27"/>
    </location>
</feature>
<dbReference type="EMBL" id="JAHWGI010000069">
    <property type="protein sequence ID" value="KAK3908686.1"/>
    <property type="molecule type" value="Genomic_DNA"/>
</dbReference>
<dbReference type="GO" id="GO:0005634">
    <property type="term" value="C:nucleus"/>
    <property type="evidence" value="ECO:0007669"/>
    <property type="project" value="TreeGrafter"/>
</dbReference>
<dbReference type="InterPro" id="IPR002052">
    <property type="entry name" value="DNA_methylase_N6_adenine_CS"/>
</dbReference>
<dbReference type="Pfam" id="PF05063">
    <property type="entry name" value="MT-A70"/>
    <property type="match status" value="1"/>
</dbReference>
<reference evidence="3" key="1">
    <citation type="submission" date="2021-07" db="EMBL/GenBank/DDBJ databases">
        <authorList>
            <person name="Catto M.A."/>
            <person name="Jacobson A."/>
            <person name="Kennedy G."/>
            <person name="Labadie P."/>
            <person name="Hunt B.G."/>
            <person name="Srinivasan R."/>
        </authorList>
    </citation>
    <scope>NUCLEOTIDE SEQUENCE</scope>
    <source>
        <strain evidence="3">PL_HMW_Pooled</strain>
        <tissue evidence="3">Head</tissue>
    </source>
</reference>
<accession>A0AAE1GTU4</accession>
<dbReference type="Proteomes" id="UP001219518">
    <property type="component" value="Unassembled WGS sequence"/>
</dbReference>